<comment type="caution">
    <text evidence="2">The sequence shown here is derived from an EMBL/GenBank/DDBJ whole genome shotgun (WGS) entry which is preliminary data.</text>
</comment>
<dbReference type="AlphaFoldDB" id="A0A9X3DWI4"/>
<dbReference type="PIRSF" id="PIRSF009141">
    <property type="entry name" value="UCP009141"/>
    <property type="match status" value="1"/>
</dbReference>
<keyword evidence="1" id="KW-1133">Transmembrane helix</keyword>
<proteinExistence type="predicted"/>
<feature type="transmembrane region" description="Helical" evidence="1">
    <location>
        <begin position="235"/>
        <end position="253"/>
    </location>
</feature>
<gene>
    <name evidence="2" type="ORF">OSH00_12485</name>
</gene>
<name>A0A9X3DWI4_9GAMM</name>
<dbReference type="RefSeq" id="WP_266130677.1">
    <property type="nucleotide sequence ID" value="NZ_JAPKMY010000006.1"/>
</dbReference>
<feature type="transmembrane region" description="Helical" evidence="1">
    <location>
        <begin position="158"/>
        <end position="177"/>
    </location>
</feature>
<feature type="transmembrane region" description="Helical" evidence="1">
    <location>
        <begin position="42"/>
        <end position="62"/>
    </location>
</feature>
<reference evidence="2" key="1">
    <citation type="submission" date="2022-11" db="EMBL/GenBank/DDBJ databases">
        <title>Biodiversity and phylogenetic relationships of bacteria.</title>
        <authorList>
            <person name="Machado R.A.R."/>
            <person name="Bhat A."/>
            <person name="Loulou A."/>
            <person name="Kallel S."/>
        </authorList>
    </citation>
    <scope>NUCLEOTIDE SEQUENCE</scope>
    <source>
        <strain evidence="2">A-IN1</strain>
    </source>
</reference>
<evidence type="ECO:0000313" key="2">
    <source>
        <dbReference type="EMBL" id="MCX5468551.1"/>
    </source>
</evidence>
<accession>A0A9X3DWI4</accession>
<evidence type="ECO:0000313" key="3">
    <source>
        <dbReference type="Proteomes" id="UP001146019"/>
    </source>
</evidence>
<dbReference type="InterPro" id="IPR008535">
    <property type="entry name" value="DUF817"/>
</dbReference>
<sequence>MNYFKALFEFLHKAASAALFGILLLIAFMVTARMGSQEFYGFFRYDYLLFYALMIQVCLLYLKLESWAEAKVIALFHIMAMGMEIFLTHPQIASWQYPQPAVFKILTVPLFAGFMYSAVGSFFARSLRLYQVSFFNLPRFGTMLGLAVLSYLNFMSKFFIPDFRNVLFIWSIVIFWKTKICFKLQKHEVQLPVLPVLIVLAFIIWIAENISTFNKIWLYPSQVDAWHMVGWGKLGSWYLLLLLSLVLVLKILGDRNKNGRWVLKNTINNF</sequence>
<protein>
    <submittedName>
        <fullName evidence="2">DUF817 family protein</fullName>
    </submittedName>
</protein>
<dbReference type="EMBL" id="JAPKMY010000006">
    <property type="protein sequence ID" value="MCX5468551.1"/>
    <property type="molecule type" value="Genomic_DNA"/>
</dbReference>
<organism evidence="2 3">
    <name type="scientific">Acinetobacter nematophilus</name>
    <dbReference type="NCBI Taxonomy" id="2994642"/>
    <lineage>
        <taxon>Bacteria</taxon>
        <taxon>Pseudomonadati</taxon>
        <taxon>Pseudomonadota</taxon>
        <taxon>Gammaproteobacteria</taxon>
        <taxon>Moraxellales</taxon>
        <taxon>Moraxellaceae</taxon>
        <taxon>Acinetobacter</taxon>
    </lineage>
</organism>
<keyword evidence="1" id="KW-0472">Membrane</keyword>
<keyword evidence="3" id="KW-1185">Reference proteome</keyword>
<dbReference type="Proteomes" id="UP001146019">
    <property type="component" value="Unassembled WGS sequence"/>
</dbReference>
<feature type="transmembrane region" description="Helical" evidence="1">
    <location>
        <begin position="105"/>
        <end position="124"/>
    </location>
</feature>
<dbReference type="Pfam" id="PF05675">
    <property type="entry name" value="DUF817"/>
    <property type="match status" value="1"/>
</dbReference>
<keyword evidence="1" id="KW-0812">Transmembrane</keyword>
<evidence type="ECO:0000256" key="1">
    <source>
        <dbReference type="SAM" id="Phobius"/>
    </source>
</evidence>
<feature type="transmembrane region" description="Helical" evidence="1">
    <location>
        <begin position="74"/>
        <end position="93"/>
    </location>
</feature>
<feature type="transmembrane region" description="Helical" evidence="1">
    <location>
        <begin position="189"/>
        <end position="207"/>
    </location>
</feature>
<feature type="transmembrane region" description="Helical" evidence="1">
    <location>
        <begin position="136"/>
        <end position="152"/>
    </location>
</feature>